<dbReference type="EMBL" id="BARV01001062">
    <property type="protein sequence ID" value="GAH91494.1"/>
    <property type="molecule type" value="Genomic_DNA"/>
</dbReference>
<feature type="non-terminal residue" evidence="1">
    <location>
        <position position="1"/>
    </location>
</feature>
<protein>
    <recommendedName>
        <fullName evidence="2">Proliferating cell nuclear antigen PCNA N-terminal domain-containing protein</fullName>
    </recommendedName>
</protein>
<dbReference type="AlphaFoldDB" id="X1KMZ0"/>
<comment type="caution">
    <text evidence="1">The sequence shown here is derived from an EMBL/GenBank/DDBJ whole genome shotgun (WGS) entry which is preliminary data.</text>
</comment>
<dbReference type="SUPFAM" id="SSF55979">
    <property type="entry name" value="DNA clamp"/>
    <property type="match status" value="1"/>
</dbReference>
<name>X1KMZ0_9ZZZZ</name>
<dbReference type="Gene3D" id="3.70.10.10">
    <property type="match status" value="1"/>
</dbReference>
<sequence>AYLKAIVNAYKQLTDTFVFHFTDEDVSTCVLGTDGSTAIQIILTPFDYRARQDKAWVQGGMDLLWGAVKKLKKAETVTVKVEDDKLYVGTIQVGEVVPEGEIFDTDKIEPPAVRELGFIQVDVASFKKILRSAPPSTQYVGFDIDAPGGHIILGKSIVDLGVPHDWLYGVSGKAREAYTLDLFIPLLVAGLIEDAYIRITDKGPVIIEYAEAQSIVRFYMAPLTNGAAVIAEVLERPRPVKWKTKVSVSCL</sequence>
<reference evidence="1" key="1">
    <citation type="journal article" date="2014" name="Front. Microbiol.">
        <title>High frequency of phylogenetically diverse reductive dehalogenase-homologous genes in deep subseafloor sedimentary metagenomes.</title>
        <authorList>
            <person name="Kawai M."/>
            <person name="Futagami T."/>
            <person name="Toyoda A."/>
            <person name="Takaki Y."/>
            <person name="Nishi S."/>
            <person name="Hori S."/>
            <person name="Arai W."/>
            <person name="Tsubouchi T."/>
            <person name="Morono Y."/>
            <person name="Uchiyama I."/>
            <person name="Ito T."/>
            <person name="Fujiyama A."/>
            <person name="Inagaki F."/>
            <person name="Takami H."/>
        </authorList>
    </citation>
    <scope>NUCLEOTIDE SEQUENCE</scope>
    <source>
        <strain evidence="1">Expedition CK06-06</strain>
    </source>
</reference>
<evidence type="ECO:0000313" key="1">
    <source>
        <dbReference type="EMBL" id="GAH91494.1"/>
    </source>
</evidence>
<evidence type="ECO:0008006" key="2">
    <source>
        <dbReference type="Google" id="ProtNLM"/>
    </source>
</evidence>
<dbReference type="InterPro" id="IPR046938">
    <property type="entry name" value="DNA_clamp_sf"/>
</dbReference>
<proteinExistence type="predicted"/>
<gene>
    <name evidence="1" type="ORF">S06H3_03307</name>
</gene>
<organism evidence="1">
    <name type="scientific">marine sediment metagenome</name>
    <dbReference type="NCBI Taxonomy" id="412755"/>
    <lineage>
        <taxon>unclassified sequences</taxon>
        <taxon>metagenomes</taxon>
        <taxon>ecological metagenomes</taxon>
    </lineage>
</organism>
<accession>X1KMZ0</accession>